<dbReference type="HAMAP" id="MF_01576">
    <property type="entry name" value="THF_DHG_CYH"/>
    <property type="match status" value="1"/>
</dbReference>
<evidence type="ECO:0000256" key="12">
    <source>
        <dbReference type="ARBA" id="ARBA00022598"/>
    </source>
</evidence>
<dbReference type="Pfam" id="PF01268">
    <property type="entry name" value="FTHFS"/>
    <property type="match status" value="1"/>
</dbReference>
<dbReference type="PROSITE" id="PS00767">
    <property type="entry name" value="THF_DHG_CYH_2"/>
    <property type="match status" value="1"/>
</dbReference>
<evidence type="ECO:0000256" key="4">
    <source>
        <dbReference type="ARBA" id="ARBA00006985"/>
    </source>
</evidence>
<dbReference type="Pfam" id="PF02882">
    <property type="entry name" value="THF_DHG_CYH_C"/>
    <property type="match status" value="1"/>
</dbReference>
<evidence type="ECO:0000313" key="29">
    <source>
        <dbReference type="RefSeq" id="XP_030765229.1"/>
    </source>
</evidence>
<dbReference type="GO" id="GO:0035999">
    <property type="term" value="P:tetrahydrofolate interconversion"/>
    <property type="evidence" value="ECO:0007669"/>
    <property type="project" value="UniProtKB-UniPathway"/>
</dbReference>
<dbReference type="AlphaFoldDB" id="A0A6J2YPL3"/>
<dbReference type="FunFam" id="3.40.50.300:FF:001522">
    <property type="entry name" value="Probable MIS1-C1-tetrahydrofolate synthase, mitochondrial"/>
    <property type="match status" value="1"/>
</dbReference>
<dbReference type="RefSeq" id="XP_030765229.1">
    <property type="nucleotide sequence ID" value="XM_030909369.1"/>
</dbReference>
<dbReference type="CDD" id="cd00477">
    <property type="entry name" value="FTHFS"/>
    <property type="match status" value="1"/>
</dbReference>
<reference evidence="29" key="1">
    <citation type="submission" date="2025-08" db="UniProtKB">
        <authorList>
            <consortium name="RefSeq"/>
        </authorList>
    </citation>
    <scope>IDENTIFICATION</scope>
    <source>
        <tissue evidence="29">Gonads</tissue>
    </source>
</reference>
<dbReference type="Proteomes" id="UP000504635">
    <property type="component" value="Unplaced"/>
</dbReference>
<evidence type="ECO:0000256" key="22">
    <source>
        <dbReference type="ARBA" id="ARBA00023268"/>
    </source>
</evidence>
<evidence type="ECO:0000256" key="15">
    <source>
        <dbReference type="ARBA" id="ARBA00022755"/>
    </source>
</evidence>
<dbReference type="SUPFAM" id="SSF51735">
    <property type="entry name" value="NAD(P)-binding Rossmann-fold domains"/>
    <property type="match status" value="1"/>
</dbReference>
<dbReference type="GO" id="GO:0004329">
    <property type="term" value="F:formate-tetrahydrofolate ligase activity"/>
    <property type="evidence" value="ECO:0007669"/>
    <property type="project" value="UniProtKB-EC"/>
</dbReference>
<protein>
    <recommendedName>
        <fullName evidence="9">C-1-tetrahydrofolate synthase, cytoplasmic</fullName>
        <ecNumber evidence="8">1.5.1.5</ecNumber>
        <ecNumber evidence="7">3.5.4.9</ecNumber>
        <ecNumber evidence="6">6.3.4.3</ecNumber>
    </recommendedName>
</protein>
<evidence type="ECO:0000256" key="3">
    <source>
        <dbReference type="ARBA" id="ARBA00005559"/>
    </source>
</evidence>
<keyword evidence="18" id="KW-0521">NADP</keyword>
<dbReference type="EC" id="6.3.4.3" evidence="6"/>
<dbReference type="SUPFAM" id="SSF53223">
    <property type="entry name" value="Aminoacid dehydrogenase-like, N-terminal domain"/>
    <property type="match status" value="1"/>
</dbReference>
<keyword evidence="14" id="KW-0547">Nucleotide-binding</keyword>
<evidence type="ECO:0000256" key="8">
    <source>
        <dbReference type="ARBA" id="ARBA00012859"/>
    </source>
</evidence>
<dbReference type="Gene3D" id="3.40.50.300">
    <property type="entry name" value="P-loop containing nucleotide triphosphate hydrolases"/>
    <property type="match status" value="2"/>
</dbReference>
<dbReference type="GO" id="GO:0009257">
    <property type="term" value="P:10-formyltetrahydrofolate biosynthetic process"/>
    <property type="evidence" value="ECO:0007669"/>
    <property type="project" value="UniProtKB-ARBA"/>
</dbReference>
<dbReference type="UniPathway" id="UPA00193"/>
<dbReference type="SUPFAM" id="SSF52540">
    <property type="entry name" value="P-loop containing nucleoside triphosphate hydrolases"/>
    <property type="match status" value="1"/>
</dbReference>
<dbReference type="InterPro" id="IPR020631">
    <property type="entry name" value="THF_DH/CycHdrlase_NAD-bd_dom"/>
</dbReference>
<evidence type="ECO:0000256" key="6">
    <source>
        <dbReference type="ARBA" id="ARBA00012295"/>
    </source>
</evidence>
<dbReference type="InterPro" id="IPR020630">
    <property type="entry name" value="THF_DH/CycHdrlase_cat_dom"/>
</dbReference>
<evidence type="ECO:0000256" key="7">
    <source>
        <dbReference type="ARBA" id="ARBA00012776"/>
    </source>
</evidence>
<keyword evidence="12" id="KW-0436">Ligase</keyword>
<keyword evidence="17" id="KW-0067">ATP-binding</keyword>
<dbReference type="PANTHER" id="PTHR48099:SF5">
    <property type="entry name" value="C-1-TETRAHYDROFOLATE SYNTHASE, CYTOPLASMIC"/>
    <property type="match status" value="1"/>
</dbReference>
<dbReference type="GO" id="GO:0046655">
    <property type="term" value="P:folic acid metabolic process"/>
    <property type="evidence" value="ECO:0007669"/>
    <property type="project" value="UniProtKB-ARBA"/>
</dbReference>
<evidence type="ECO:0000256" key="16">
    <source>
        <dbReference type="ARBA" id="ARBA00022801"/>
    </source>
</evidence>
<dbReference type="FunFam" id="3.40.50.10860:FF:000005">
    <property type="entry name" value="C-1-tetrahydrofolate synthase, cytoplasmic, putative"/>
    <property type="match status" value="1"/>
</dbReference>
<dbReference type="GeneID" id="115889394"/>
<comment type="catalytic activity">
    <reaction evidence="24">
        <text>(6S)-5,6,7,8-tetrahydrofolate + formate + ATP = (6R)-10-formyltetrahydrofolate + ADP + phosphate</text>
        <dbReference type="Rhea" id="RHEA:20221"/>
        <dbReference type="ChEBI" id="CHEBI:15740"/>
        <dbReference type="ChEBI" id="CHEBI:30616"/>
        <dbReference type="ChEBI" id="CHEBI:43474"/>
        <dbReference type="ChEBI" id="CHEBI:57453"/>
        <dbReference type="ChEBI" id="CHEBI:195366"/>
        <dbReference type="ChEBI" id="CHEBI:456216"/>
        <dbReference type="EC" id="6.3.4.3"/>
    </reaction>
</comment>
<evidence type="ECO:0000256" key="25">
    <source>
        <dbReference type="ARBA" id="ARBA00052194"/>
    </source>
</evidence>
<dbReference type="FunFam" id="3.10.410.10:FF:000001">
    <property type="entry name" value="Putative formate--tetrahydrofolate ligase"/>
    <property type="match status" value="1"/>
</dbReference>
<evidence type="ECO:0000256" key="23">
    <source>
        <dbReference type="ARBA" id="ARBA00036357"/>
    </source>
</evidence>
<dbReference type="InterPro" id="IPR020867">
    <property type="entry name" value="THF_DH/CycHdrlase_CS"/>
</dbReference>
<comment type="subcellular location">
    <subcellularLocation>
        <location evidence="1">Cytoplasm</location>
    </subcellularLocation>
</comment>
<dbReference type="PROSITE" id="PS00721">
    <property type="entry name" value="FTHFS_1"/>
    <property type="match status" value="1"/>
</dbReference>
<evidence type="ECO:0000256" key="21">
    <source>
        <dbReference type="ARBA" id="ARBA00023167"/>
    </source>
</evidence>
<dbReference type="FunFam" id="3.40.50.300:FF:000245">
    <property type="entry name" value="C-1-tetrahydrofolate synthase, cytoplasmic"/>
    <property type="match status" value="1"/>
</dbReference>
<evidence type="ECO:0000313" key="28">
    <source>
        <dbReference type="Proteomes" id="UP000504635"/>
    </source>
</evidence>
<dbReference type="InterPro" id="IPR000672">
    <property type="entry name" value="THF_DH/CycHdrlase"/>
</dbReference>
<dbReference type="Gene3D" id="3.10.410.10">
    <property type="entry name" value="Formyltetrahydrofolate synthetase, domain 3"/>
    <property type="match status" value="1"/>
</dbReference>
<dbReference type="Gene3D" id="3.40.50.10860">
    <property type="entry name" value="Leucine Dehydrogenase, chain A, domain 1"/>
    <property type="match status" value="1"/>
</dbReference>
<keyword evidence="21" id="KW-0486">Methionine biosynthesis</keyword>
<evidence type="ECO:0000256" key="1">
    <source>
        <dbReference type="ARBA" id="ARBA00004496"/>
    </source>
</evidence>
<keyword evidence="19" id="KW-0560">Oxidoreductase</keyword>
<dbReference type="HAMAP" id="MF_01543">
    <property type="entry name" value="FTHFS"/>
    <property type="match status" value="1"/>
</dbReference>
<dbReference type="GO" id="GO:0000105">
    <property type="term" value="P:L-histidine biosynthetic process"/>
    <property type="evidence" value="ECO:0007669"/>
    <property type="project" value="UniProtKB-KW"/>
</dbReference>
<keyword evidence="16" id="KW-0378">Hydrolase</keyword>
<dbReference type="CDD" id="cd01080">
    <property type="entry name" value="NAD_bind_m-THF_DH_Cyclohyd"/>
    <property type="match status" value="1"/>
</dbReference>
<sequence length="986" mass="107065">MTTIIQKTNDHNNPSKVIRIECPLRVRKFSFEGFEKNEIQKPEEKCMVSEMAAVRGQVLSGNQVASEIKSRLTNEVASFNRRIPGFQPGLAIVQVGGREDSNVYIRMKVQAASEVGIKAEHIRLPRTITQIELLNELEKLNADYRIHGIIVQMPLDSDNKIDSHVITDAVSPSKDVDGLNTINEGRLAIGDLQGFLPCTPVGVLELIKKTNIPLDGAEAVVLGRSKIVGTPISELLKWHNATVTICHSKTRLLKEKCQKADILVVAIGRPEFVKGDWIKPGAVVIDCGINALPDNTRKCGQRLVGDVAYNEAKEVASYITPVPGGVGPMTVAMLISNTVQSAKRAVDYLSRSVWNLRPLPLTLKTPVPSDIEIARAQVPKNMTELTEEIGLLPSEVSQYGTKKAKVSLSVLDRLKDEPNGKYVVITAITPTPFGEGKSTTMMGLAQALSTKLKLNVFATMRQPSQGPTFGIKGGAAGGGYSQVIPMEDMNLHLTGDIHAITAANNLLAAQLDARIFHEFTQKDQALYDRLVPKIKGIRKFSSIQLRRLKRLGIDKTDPDSLTSEEKSKFARLDIDPNHVIWTRVLDINDRYLREVTVGESPTEKGYTRKTGFMITVASEIMAILALANDMSDFKERLSKMVVAFDRKGAPVTADDLGMTGALLVLLKDSVEPTLLQTLEGSPVFVHAGPFANIAHGANSILADKIALKLVGEQGIVLTEAGFASDIGMEKFFNIKCRTSGITPNAVVLVATIRATKMHGGGPPVTPGAPLPPEYVNENLELVREGLGNVSKHISNGIKYGVPVVVALNHHTNDTDAEVQLFIEECKKAGASDVVLSKHWTMGSDGAEDLAKALVKAVNQPSAFRFLYDLNLSLKEKIDIIAREMYGAGNVSYTQTAEEKLQKYEQQGYGKFPICMAKTQLSLSGNPALKGAPTGFTLDVKDVSVSAGAGFVVPLTGEITKIPGLPTRPAIYDIDLNIETGEIEGLF</sequence>
<dbReference type="PANTHER" id="PTHR48099">
    <property type="entry name" value="C-1-TETRAHYDROFOLATE SYNTHASE, CYTOPLASMIC-RELATED"/>
    <property type="match status" value="1"/>
</dbReference>
<dbReference type="OrthoDB" id="1845775at2759"/>
<dbReference type="InterPro" id="IPR036291">
    <property type="entry name" value="NAD(P)-bd_dom_sf"/>
</dbReference>
<dbReference type="EC" id="3.5.4.9" evidence="7"/>
<evidence type="ECO:0000256" key="20">
    <source>
        <dbReference type="ARBA" id="ARBA00023102"/>
    </source>
</evidence>
<keyword evidence="13" id="KW-0028">Amino-acid biosynthesis</keyword>
<evidence type="ECO:0000256" key="18">
    <source>
        <dbReference type="ARBA" id="ARBA00022857"/>
    </source>
</evidence>
<dbReference type="PROSITE" id="PS00766">
    <property type="entry name" value="THF_DHG_CYH_1"/>
    <property type="match status" value="1"/>
</dbReference>
<dbReference type="GO" id="GO:0009086">
    <property type="term" value="P:methionine biosynthetic process"/>
    <property type="evidence" value="ECO:0007669"/>
    <property type="project" value="UniProtKB-KW"/>
</dbReference>
<comment type="subunit">
    <text evidence="5">Homodimer.</text>
</comment>
<evidence type="ECO:0000259" key="27">
    <source>
        <dbReference type="Pfam" id="PF02882"/>
    </source>
</evidence>
<dbReference type="GO" id="GO:0004477">
    <property type="term" value="F:methenyltetrahydrofolate cyclohydrolase activity"/>
    <property type="evidence" value="ECO:0007669"/>
    <property type="project" value="UniProtKB-EC"/>
</dbReference>
<evidence type="ECO:0000256" key="24">
    <source>
        <dbReference type="ARBA" id="ARBA00049033"/>
    </source>
</evidence>
<keyword evidence="20" id="KW-0368">Histidine biosynthesis</keyword>
<keyword evidence="10" id="KW-0963">Cytoplasm</keyword>
<evidence type="ECO:0000256" key="14">
    <source>
        <dbReference type="ARBA" id="ARBA00022741"/>
    </source>
</evidence>
<dbReference type="InterPro" id="IPR046346">
    <property type="entry name" value="Aminoacid_DH-like_N_sf"/>
</dbReference>
<evidence type="ECO:0000256" key="13">
    <source>
        <dbReference type="ARBA" id="ARBA00022605"/>
    </source>
</evidence>
<keyword evidence="28" id="KW-1185">Reference proteome</keyword>
<feature type="domain" description="Tetrahydrofolate dehydrogenase/cyclohydrolase NAD(P)-binding" evidence="27">
    <location>
        <begin position="197"/>
        <end position="345"/>
    </location>
</feature>
<evidence type="ECO:0000256" key="9">
    <source>
        <dbReference type="ARBA" id="ARBA00017592"/>
    </source>
</evidence>
<dbReference type="GO" id="GO:0005524">
    <property type="term" value="F:ATP binding"/>
    <property type="evidence" value="ECO:0007669"/>
    <property type="project" value="UniProtKB-KW"/>
</dbReference>
<dbReference type="EC" id="1.5.1.5" evidence="8"/>
<dbReference type="GO" id="GO:0006164">
    <property type="term" value="P:purine nucleotide biosynthetic process"/>
    <property type="evidence" value="ECO:0007669"/>
    <property type="project" value="UniProtKB-KW"/>
</dbReference>
<evidence type="ECO:0000256" key="11">
    <source>
        <dbReference type="ARBA" id="ARBA00022563"/>
    </source>
</evidence>
<dbReference type="KEGG" id="soy:115889394"/>
<dbReference type="PRINTS" id="PR00085">
    <property type="entry name" value="THFDHDRGNASE"/>
</dbReference>
<evidence type="ECO:0000256" key="10">
    <source>
        <dbReference type="ARBA" id="ARBA00022490"/>
    </source>
</evidence>
<proteinExistence type="inferred from homology"/>
<evidence type="ECO:0000256" key="17">
    <source>
        <dbReference type="ARBA" id="ARBA00022840"/>
    </source>
</evidence>
<gene>
    <name evidence="29" type="primary">LOC115889394</name>
</gene>
<dbReference type="InterPro" id="IPR027417">
    <property type="entry name" value="P-loop_NTPase"/>
</dbReference>
<dbReference type="InterPro" id="IPR000559">
    <property type="entry name" value="Formate_THF_ligase"/>
</dbReference>
<dbReference type="Pfam" id="PF00763">
    <property type="entry name" value="THF_DHG_CYH"/>
    <property type="match status" value="1"/>
</dbReference>
<name>A0A6J2YPL3_SITOR</name>
<evidence type="ECO:0000256" key="5">
    <source>
        <dbReference type="ARBA" id="ARBA00011738"/>
    </source>
</evidence>
<organism evidence="28 29">
    <name type="scientific">Sitophilus oryzae</name>
    <name type="common">Rice weevil</name>
    <name type="synonym">Curculio oryzae</name>
    <dbReference type="NCBI Taxonomy" id="7048"/>
    <lineage>
        <taxon>Eukaryota</taxon>
        <taxon>Metazoa</taxon>
        <taxon>Ecdysozoa</taxon>
        <taxon>Arthropoda</taxon>
        <taxon>Hexapoda</taxon>
        <taxon>Insecta</taxon>
        <taxon>Pterygota</taxon>
        <taxon>Neoptera</taxon>
        <taxon>Endopterygota</taxon>
        <taxon>Coleoptera</taxon>
        <taxon>Polyphaga</taxon>
        <taxon>Cucujiformia</taxon>
        <taxon>Curculionidae</taxon>
        <taxon>Dryophthorinae</taxon>
        <taxon>Sitophilus</taxon>
    </lineage>
</organism>
<comment type="catalytic activity">
    <reaction evidence="25">
        <text>(6R)-5,10-methylene-5,6,7,8-tetrahydrofolate + NADP(+) = (6R)-5,10-methenyltetrahydrofolate + NADPH</text>
        <dbReference type="Rhea" id="RHEA:22812"/>
        <dbReference type="ChEBI" id="CHEBI:15636"/>
        <dbReference type="ChEBI" id="CHEBI:57455"/>
        <dbReference type="ChEBI" id="CHEBI:57783"/>
        <dbReference type="ChEBI" id="CHEBI:58349"/>
        <dbReference type="EC" id="1.5.1.5"/>
    </reaction>
</comment>
<evidence type="ECO:0000256" key="19">
    <source>
        <dbReference type="ARBA" id="ARBA00023002"/>
    </source>
</evidence>
<keyword evidence="11" id="KW-0554">One-carbon metabolism</keyword>
<accession>A0A6J2YPL3</accession>
<dbReference type="Gene3D" id="3.40.50.720">
    <property type="entry name" value="NAD(P)-binding Rossmann-like Domain"/>
    <property type="match status" value="1"/>
</dbReference>
<dbReference type="InParanoid" id="A0A6J2YPL3"/>
<dbReference type="FunFam" id="1.10.8.770:FF:000001">
    <property type="entry name" value="Methylenetetrahydrofolate dehydrogenase (NADP+ dependent) 1 like"/>
    <property type="match status" value="1"/>
</dbReference>
<keyword evidence="22" id="KW-0511">Multifunctional enzyme</keyword>
<dbReference type="InterPro" id="IPR020628">
    <property type="entry name" value="Formate_THF_ligase_CS"/>
</dbReference>
<dbReference type="FunCoup" id="A0A6J2YPL3">
    <property type="interactions" value="1374"/>
</dbReference>
<comment type="similarity">
    <text evidence="3">In the N-terminal section; belongs to the tetrahydrofolate dehydrogenase/cyclohydrolase family.</text>
</comment>
<comment type="catalytic activity">
    <reaction evidence="23">
        <text>(6R)-5,10-methenyltetrahydrofolate + H2O = (6R)-10-formyltetrahydrofolate + H(+)</text>
        <dbReference type="Rhea" id="RHEA:23700"/>
        <dbReference type="ChEBI" id="CHEBI:15377"/>
        <dbReference type="ChEBI" id="CHEBI:15378"/>
        <dbReference type="ChEBI" id="CHEBI:57455"/>
        <dbReference type="ChEBI" id="CHEBI:195366"/>
        <dbReference type="EC" id="3.5.4.9"/>
    </reaction>
</comment>
<dbReference type="Gene3D" id="1.10.8.770">
    <property type="match status" value="1"/>
</dbReference>
<keyword evidence="15" id="KW-0658">Purine biosynthesis</keyword>
<comment type="pathway">
    <text evidence="2">One-carbon metabolism; tetrahydrofolate interconversion.</text>
</comment>
<evidence type="ECO:0000259" key="26">
    <source>
        <dbReference type="Pfam" id="PF00763"/>
    </source>
</evidence>
<dbReference type="FunFam" id="3.40.50.720:FF:000006">
    <property type="entry name" value="Bifunctional protein FolD"/>
    <property type="match status" value="1"/>
</dbReference>
<dbReference type="CTD" id="41279"/>
<dbReference type="GO" id="GO:0004488">
    <property type="term" value="F:methylenetetrahydrofolate dehydrogenase (NADP+) activity"/>
    <property type="evidence" value="ECO:0007669"/>
    <property type="project" value="UniProtKB-EC"/>
</dbReference>
<evidence type="ECO:0000256" key="2">
    <source>
        <dbReference type="ARBA" id="ARBA00004777"/>
    </source>
</evidence>
<dbReference type="GO" id="GO:0005829">
    <property type="term" value="C:cytosol"/>
    <property type="evidence" value="ECO:0007669"/>
    <property type="project" value="TreeGrafter"/>
</dbReference>
<feature type="domain" description="Tetrahydrofolate dehydrogenase/cyclohydrolase catalytic" evidence="26">
    <location>
        <begin position="59"/>
        <end position="177"/>
    </location>
</feature>
<comment type="similarity">
    <text evidence="4">In the C-terminal section; belongs to the formate--tetrahydrofolate ligase family.</text>
</comment>